<evidence type="ECO:0000256" key="14">
    <source>
        <dbReference type="ARBA" id="ARBA00034430"/>
    </source>
</evidence>
<evidence type="ECO:0000256" key="16">
    <source>
        <dbReference type="ARBA" id="ARBA00061598"/>
    </source>
</evidence>
<evidence type="ECO:0000256" key="10">
    <source>
        <dbReference type="ARBA" id="ARBA00023065"/>
    </source>
</evidence>
<feature type="region of interest" description="Disordered" evidence="23">
    <location>
        <begin position="907"/>
        <end position="931"/>
    </location>
</feature>
<dbReference type="InterPro" id="IPR050818">
    <property type="entry name" value="KCNH_animal-type"/>
</dbReference>
<keyword evidence="22" id="KW-0175">Coiled coil</keyword>
<dbReference type="PROSITE" id="PS50042">
    <property type="entry name" value="CNMP_BINDING_3"/>
    <property type="match status" value="1"/>
</dbReference>
<keyword evidence="5 24" id="KW-0812">Transmembrane</keyword>
<keyword evidence="7" id="KW-0851">Voltage-gated channel</keyword>
<evidence type="ECO:0000256" key="24">
    <source>
        <dbReference type="SAM" id="Phobius"/>
    </source>
</evidence>
<dbReference type="FunFam" id="3.30.450.20:FF:000001">
    <property type="entry name" value="Potassium voltage-gated channel subfamily H member 7"/>
    <property type="match status" value="1"/>
</dbReference>
<evidence type="ECO:0000256" key="8">
    <source>
        <dbReference type="ARBA" id="ARBA00022958"/>
    </source>
</evidence>
<evidence type="ECO:0000256" key="4">
    <source>
        <dbReference type="ARBA" id="ARBA00022538"/>
    </source>
</evidence>
<evidence type="ECO:0000256" key="6">
    <source>
        <dbReference type="ARBA" id="ARBA00022826"/>
    </source>
</evidence>
<keyword evidence="12" id="KW-0325">Glycoprotein</keyword>
<evidence type="ECO:0000313" key="28">
    <source>
        <dbReference type="EMBL" id="CDQ83691.1"/>
    </source>
</evidence>
<dbReference type="InterPro" id="IPR035965">
    <property type="entry name" value="PAS-like_dom_sf"/>
</dbReference>
<dbReference type="Gene3D" id="3.30.450.20">
    <property type="entry name" value="PAS domain"/>
    <property type="match status" value="1"/>
</dbReference>
<dbReference type="PANTHER" id="PTHR10217">
    <property type="entry name" value="VOLTAGE AND LIGAND GATED POTASSIUM CHANNEL"/>
    <property type="match status" value="1"/>
</dbReference>
<keyword evidence="6" id="KW-0631">Potassium channel</keyword>
<evidence type="ECO:0000256" key="2">
    <source>
        <dbReference type="ARBA" id="ARBA00011552"/>
    </source>
</evidence>
<evidence type="ECO:0000256" key="7">
    <source>
        <dbReference type="ARBA" id="ARBA00022882"/>
    </source>
</evidence>
<protein>
    <recommendedName>
        <fullName evidence="17">Voltage-gated delayed rectifier potassium channel KCNH4</fullName>
    </recommendedName>
    <alternativeName>
        <fullName evidence="21">Brain-specific eag-like channel 2</fullName>
    </alternativeName>
    <alternativeName>
        <fullName evidence="19">Ether-a-go-go-like potassium channel 1</fullName>
    </alternativeName>
    <alternativeName>
        <fullName evidence="18">Potassium voltage-gated channel subfamily H member 4</fullName>
    </alternativeName>
    <alternativeName>
        <fullName evidence="20">Voltage-gated potassium channel subunit Kv12.3</fullName>
    </alternativeName>
</protein>
<accession>A0A060XW01</accession>
<dbReference type="EMBL" id="FR906232">
    <property type="protein sequence ID" value="CDQ83691.1"/>
    <property type="molecule type" value="Genomic_DNA"/>
</dbReference>
<keyword evidence="8" id="KW-0630">Potassium</keyword>
<dbReference type="PROSITE" id="PS50112">
    <property type="entry name" value="PAS"/>
    <property type="match status" value="1"/>
</dbReference>
<dbReference type="CDD" id="cd00038">
    <property type="entry name" value="CAP_ED"/>
    <property type="match status" value="1"/>
</dbReference>
<dbReference type="Gene3D" id="1.10.1200.260">
    <property type="match status" value="1"/>
</dbReference>
<comment type="function">
    <text evidence="15">Pore-forming (alpha) subunit of a voltage-gated delayed rectifier. Activates at more negative voltages, exhibits fast prepulse-independent activation kinetics and deactivates much more slowly, but shows no inactivation.</text>
</comment>
<organism evidence="28 29">
    <name type="scientific">Oncorhynchus mykiss</name>
    <name type="common">Rainbow trout</name>
    <name type="synonym">Salmo gairdneri</name>
    <dbReference type="NCBI Taxonomy" id="8022"/>
    <lineage>
        <taxon>Eukaryota</taxon>
        <taxon>Metazoa</taxon>
        <taxon>Chordata</taxon>
        <taxon>Craniata</taxon>
        <taxon>Vertebrata</taxon>
        <taxon>Euteleostomi</taxon>
        <taxon>Actinopterygii</taxon>
        <taxon>Neopterygii</taxon>
        <taxon>Teleostei</taxon>
        <taxon>Protacanthopterygii</taxon>
        <taxon>Salmoniformes</taxon>
        <taxon>Salmonidae</taxon>
        <taxon>Salmoninae</taxon>
        <taxon>Oncorhynchus</taxon>
    </lineage>
</organism>
<evidence type="ECO:0000259" key="27">
    <source>
        <dbReference type="PROSITE" id="PS50113"/>
    </source>
</evidence>
<evidence type="ECO:0000256" key="22">
    <source>
        <dbReference type="SAM" id="Coils"/>
    </source>
</evidence>
<dbReference type="GO" id="GO:0005249">
    <property type="term" value="F:voltage-gated potassium channel activity"/>
    <property type="evidence" value="ECO:0007669"/>
    <property type="project" value="InterPro"/>
</dbReference>
<dbReference type="NCBIfam" id="TIGR00229">
    <property type="entry name" value="sensory_box"/>
    <property type="match status" value="1"/>
</dbReference>
<dbReference type="InterPro" id="IPR005821">
    <property type="entry name" value="Ion_trans_dom"/>
</dbReference>
<dbReference type="PANTHER" id="PTHR10217:SF630">
    <property type="entry name" value="POTASSIUM VOLTAGE-GATED CHANNEL SUBFAMILY H MEMBER 4"/>
    <property type="match status" value="1"/>
</dbReference>
<dbReference type="FunFam" id="2.60.120.10:FF:000014">
    <property type="entry name" value="Potassium voltage-gated channel, subfamily H (Eag-related), member 4"/>
    <property type="match status" value="1"/>
</dbReference>
<dbReference type="PRINTS" id="PR01463">
    <property type="entry name" value="EAGCHANLFMLY"/>
</dbReference>
<evidence type="ECO:0000313" key="29">
    <source>
        <dbReference type="Proteomes" id="UP000193380"/>
    </source>
</evidence>
<feature type="transmembrane region" description="Helical" evidence="24">
    <location>
        <begin position="381"/>
        <end position="401"/>
    </location>
</feature>
<dbReference type="STRING" id="8022.A0A060XW01"/>
<feature type="transmembrane region" description="Helical" evidence="24">
    <location>
        <begin position="666"/>
        <end position="686"/>
    </location>
</feature>
<sequence>MPVMKGLLAPQNTFLDTIANHFDGTHSNFLLGNAQGRQGYPIVYCSDGFCELTGFVRTEVMQKTCTCRFLHGAETSERVRQQVDKALEGQQEYQGEVCFYMKNGKPFWCLLDIVPIKNEKGEVVLFLFSFKDVTESYGKSHQHSNRRGVEATGISEDAHQSRKRSSSHFSQARERGRTVLYHLTNQFSKRGKGKLPNVSSPGSHCTVHLLCVVFVTIDNSMGYVAWFEKVSNMRFCCDSCCCASKSSNYQVIISHNVPSYYPTKGSHLEVLLTYSAASLVMLKNDRGNLLPDLITSRDLHSTSSIFHLPHTESFMEDKVSGSAYVSNRTWQLGVIAFLRCSHKYKCHCGVLGFKPSLPEYKVAAVQKSRFILLHYSVSKALWDWLILLATFYVAVTVPFNVCFVSHQDDTDWDSRSTIASDIAVEMLFILDIILNFRTTFVSQSGQVVYDARSIYLHYCGTWFFIDLIAALPFDLLYAFNITVTSLVHLLKTVRLLRLLRLLQKLDRYSQYSAVVLTLLMSVFALLAHWMACVWYVIGRKEIESSDPVTWDIGERLFVCVRMLWPPCTLGPWTSLNASELVSQSITLHNTLPVNLTASVGHRVMDRDCLAECLTLCNITSGWKVKQTQRKKQPHLFHGTSIRSLTSASCSWGSICTKLMGDKFICIMLMGITLMHAVVFGNVTAIIQRMYSRRSLYHTRMKDIKDFIRVHRLPQLLKQRMLEYFQTTWSVNNGINANELLHDFPDELRADIAMHLNKDILQLPVFERASRGCLRSLSLHIKTSFCAPGEYLIRQGDALQANYFVCSGSLEVLKDEMVLAILGKGDLIGADLTAQDQVIKTNADVKALTYCDLQHISVRALREVLGLYPEYGNRFSSDIHHNLTYNLREGSEAEGLTRFSRSPRLSQNYRESVTHASPLPPSAPQERADKDHKLPFIAEAEDVESGEDMSHCPTGASHQGRLLLMHGLSSPVCHPGFSSLLGEELRRLLSNEEVTLAPVPTMVTDHSSSHRPAKLLIPSLHCVSPLDLSPRVVDGIEDNGQSFHFNVDQGEAKTNSKDPFQVSANLLLETQEVRQNISQLNKEMNTLNQEVSNLTKELHEMMHFLQAHVTMLHYPSAISTYPYGLQMAPNLNPSSNMIAANDWQTRVPFSMPAGPHPSHLQHDTLSHPARNMWAYSGVPPQGRGQKVEVEHHHQTSNPRSSCLHPCCSDRGITTGQGLEAQYRPFPTSRTTPNSPYMGHSQCRTGPSLLNLNSAFPVLPGAGPGQVEYKASIPTISTFRPLCSPGSLSQSHPP</sequence>
<comment type="subunit">
    <text evidence="2">The potassium channel is probably composed of a homo- or heterotetrameric complex of pore-forming alpha subunits that can associate with modulating beta subunits.</text>
</comment>
<feature type="transmembrane region" description="Helical" evidence="24">
    <location>
        <begin position="511"/>
        <end position="537"/>
    </location>
</feature>
<feature type="domain" description="PAS" evidence="26">
    <location>
        <begin position="14"/>
        <end position="90"/>
    </location>
</feature>
<evidence type="ECO:0000256" key="18">
    <source>
        <dbReference type="ARBA" id="ARBA00075970"/>
    </source>
</evidence>
<keyword evidence="4" id="KW-0633">Potassium transport</keyword>
<proteinExistence type="inferred from homology"/>
<evidence type="ECO:0000256" key="21">
    <source>
        <dbReference type="ARBA" id="ARBA00083198"/>
    </source>
</evidence>
<evidence type="ECO:0000256" key="12">
    <source>
        <dbReference type="ARBA" id="ARBA00023180"/>
    </source>
</evidence>
<feature type="domain" description="Cyclic nucleotide-binding" evidence="25">
    <location>
        <begin position="764"/>
        <end position="881"/>
    </location>
</feature>
<dbReference type="SUPFAM" id="SSF55785">
    <property type="entry name" value="PYP-like sensor domain (PAS domain)"/>
    <property type="match status" value="1"/>
</dbReference>
<dbReference type="Gene3D" id="2.60.120.10">
    <property type="entry name" value="Jelly Rolls"/>
    <property type="match status" value="1"/>
</dbReference>
<dbReference type="PaxDb" id="8022-A0A060XW01"/>
<evidence type="ECO:0000256" key="13">
    <source>
        <dbReference type="ARBA" id="ARBA00023303"/>
    </source>
</evidence>
<evidence type="ECO:0000256" key="23">
    <source>
        <dbReference type="SAM" id="MobiDB-lite"/>
    </source>
</evidence>
<feature type="transmembrane region" description="Helical" evidence="24">
    <location>
        <begin position="462"/>
        <end position="490"/>
    </location>
</feature>
<evidence type="ECO:0000256" key="3">
    <source>
        <dbReference type="ARBA" id="ARBA00022448"/>
    </source>
</evidence>
<comment type="similarity">
    <text evidence="16">Belongs to the potassium channel family. H (Eag) (TC 1.A.1.20) subfamily. Kv12.3/KCNH4 sub-subfamily.</text>
</comment>
<dbReference type="FunFam" id="1.10.1200.260:FF:000002">
    <property type="entry name" value="Potassium voltage-gated channel subfamily H member 8"/>
    <property type="match status" value="1"/>
</dbReference>
<keyword evidence="13" id="KW-0407">Ion channel</keyword>
<dbReference type="Proteomes" id="UP000193380">
    <property type="component" value="Unassembled WGS sequence"/>
</dbReference>
<comment type="catalytic activity">
    <reaction evidence="14">
        <text>K(+)(in) = K(+)(out)</text>
        <dbReference type="Rhea" id="RHEA:29463"/>
        <dbReference type="ChEBI" id="CHEBI:29103"/>
    </reaction>
</comment>
<reference evidence="28" key="2">
    <citation type="submission" date="2014-03" db="EMBL/GenBank/DDBJ databases">
        <authorList>
            <person name="Genoscope - CEA"/>
        </authorList>
    </citation>
    <scope>NUCLEOTIDE SEQUENCE</scope>
</reference>
<dbReference type="Pfam" id="PF00027">
    <property type="entry name" value="cNMP_binding"/>
    <property type="match status" value="1"/>
</dbReference>
<evidence type="ECO:0000256" key="1">
    <source>
        <dbReference type="ARBA" id="ARBA00004141"/>
    </source>
</evidence>
<dbReference type="InterPro" id="IPR014710">
    <property type="entry name" value="RmlC-like_jellyroll"/>
</dbReference>
<name>A0A060XW01_ONCMY</name>
<evidence type="ECO:0000256" key="20">
    <source>
        <dbReference type="ARBA" id="ARBA00082973"/>
    </source>
</evidence>
<dbReference type="Gene3D" id="1.10.287.70">
    <property type="match status" value="1"/>
</dbReference>
<dbReference type="PROSITE" id="PS50113">
    <property type="entry name" value="PAC"/>
    <property type="match status" value="1"/>
</dbReference>
<dbReference type="SMART" id="SM00086">
    <property type="entry name" value="PAC"/>
    <property type="match status" value="1"/>
</dbReference>
<keyword evidence="9 24" id="KW-1133">Transmembrane helix</keyword>
<dbReference type="CDD" id="cd00130">
    <property type="entry name" value="PAS"/>
    <property type="match status" value="1"/>
</dbReference>
<keyword evidence="11 24" id="KW-0472">Membrane</keyword>
<dbReference type="InterPro" id="IPR018490">
    <property type="entry name" value="cNMP-bd_dom_sf"/>
</dbReference>
<dbReference type="GO" id="GO:0005886">
    <property type="term" value="C:plasma membrane"/>
    <property type="evidence" value="ECO:0007669"/>
    <property type="project" value="TreeGrafter"/>
</dbReference>
<dbReference type="InterPro" id="IPR000595">
    <property type="entry name" value="cNMP-bd_dom"/>
</dbReference>
<reference evidence="28" key="1">
    <citation type="journal article" date="2014" name="Nat. Commun.">
        <title>The rainbow trout genome provides novel insights into evolution after whole-genome duplication in vertebrates.</title>
        <authorList>
            <person name="Berthelot C."/>
            <person name="Brunet F."/>
            <person name="Chalopin D."/>
            <person name="Juanchich A."/>
            <person name="Bernard M."/>
            <person name="Noel B."/>
            <person name="Bento P."/>
            <person name="Da Silva C."/>
            <person name="Labadie K."/>
            <person name="Alberti A."/>
            <person name="Aury J.M."/>
            <person name="Louis A."/>
            <person name="Dehais P."/>
            <person name="Bardou P."/>
            <person name="Montfort J."/>
            <person name="Klopp C."/>
            <person name="Cabau C."/>
            <person name="Gaspin C."/>
            <person name="Thorgaard G.H."/>
            <person name="Boussaha M."/>
            <person name="Quillet E."/>
            <person name="Guyomard R."/>
            <person name="Galiana D."/>
            <person name="Bobe J."/>
            <person name="Volff J.N."/>
            <person name="Genet C."/>
            <person name="Wincker P."/>
            <person name="Jaillon O."/>
            <person name="Roest Crollius H."/>
            <person name="Guiguen Y."/>
        </authorList>
    </citation>
    <scope>NUCLEOTIDE SEQUENCE [LARGE SCALE GENOMIC DNA]</scope>
</reference>
<evidence type="ECO:0000256" key="17">
    <source>
        <dbReference type="ARBA" id="ARBA00074373"/>
    </source>
</evidence>
<gene>
    <name evidence="28" type="ORF">GSONMT00034704001</name>
</gene>
<dbReference type="SUPFAM" id="SSF81324">
    <property type="entry name" value="Voltage-gated potassium channels"/>
    <property type="match status" value="1"/>
</dbReference>
<dbReference type="Pfam" id="PF13426">
    <property type="entry name" value="PAS_9"/>
    <property type="match status" value="1"/>
</dbReference>
<keyword evidence="10" id="KW-0406">Ion transport</keyword>
<dbReference type="InterPro" id="IPR001610">
    <property type="entry name" value="PAC"/>
</dbReference>
<comment type="subcellular location">
    <subcellularLocation>
        <location evidence="1">Membrane</location>
        <topology evidence="1">Multi-pass membrane protein</topology>
    </subcellularLocation>
</comment>
<dbReference type="GO" id="GO:0042391">
    <property type="term" value="P:regulation of membrane potential"/>
    <property type="evidence" value="ECO:0007669"/>
    <property type="project" value="TreeGrafter"/>
</dbReference>
<dbReference type="InterPro" id="IPR000700">
    <property type="entry name" value="PAS-assoc_C"/>
</dbReference>
<dbReference type="Pfam" id="PF00520">
    <property type="entry name" value="Ion_trans"/>
    <property type="match status" value="1"/>
</dbReference>
<dbReference type="InterPro" id="IPR003938">
    <property type="entry name" value="K_chnl_volt-dep_EAG/ELK/ERG"/>
</dbReference>
<dbReference type="SUPFAM" id="SSF51206">
    <property type="entry name" value="cAMP-binding domain-like"/>
    <property type="match status" value="1"/>
</dbReference>
<keyword evidence="3" id="KW-0813">Transport</keyword>
<dbReference type="InterPro" id="IPR000014">
    <property type="entry name" value="PAS"/>
</dbReference>
<evidence type="ECO:0000256" key="9">
    <source>
        <dbReference type="ARBA" id="ARBA00022989"/>
    </source>
</evidence>
<evidence type="ECO:0000256" key="5">
    <source>
        <dbReference type="ARBA" id="ARBA00022692"/>
    </source>
</evidence>
<evidence type="ECO:0000259" key="25">
    <source>
        <dbReference type="PROSITE" id="PS50042"/>
    </source>
</evidence>
<evidence type="ECO:0000259" key="26">
    <source>
        <dbReference type="PROSITE" id="PS50112"/>
    </source>
</evidence>
<dbReference type="SMART" id="SM00100">
    <property type="entry name" value="cNMP"/>
    <property type="match status" value="1"/>
</dbReference>
<dbReference type="GO" id="GO:0034702">
    <property type="term" value="C:monoatomic ion channel complex"/>
    <property type="evidence" value="ECO:0007669"/>
    <property type="project" value="UniProtKB-KW"/>
</dbReference>
<feature type="coiled-coil region" evidence="22">
    <location>
        <begin position="1062"/>
        <end position="1096"/>
    </location>
</feature>
<evidence type="ECO:0000256" key="15">
    <source>
        <dbReference type="ARBA" id="ARBA00058898"/>
    </source>
</evidence>
<evidence type="ECO:0000256" key="19">
    <source>
        <dbReference type="ARBA" id="ARBA00076367"/>
    </source>
</evidence>
<feature type="domain" description="PAC" evidence="27">
    <location>
        <begin position="93"/>
        <end position="145"/>
    </location>
</feature>
<evidence type="ECO:0000256" key="11">
    <source>
        <dbReference type="ARBA" id="ARBA00023136"/>
    </source>
</evidence>
<feature type="region of interest" description="Disordered" evidence="23">
    <location>
        <begin position="139"/>
        <end position="172"/>
    </location>
</feature>